<comment type="caution">
    <text evidence="1">The sequence shown here is derived from an EMBL/GenBank/DDBJ whole genome shotgun (WGS) entry which is preliminary data.</text>
</comment>
<name>A0A1J4MF81_9CRYT</name>
<dbReference type="VEuPathDB" id="CryptoDB:cubi_02145"/>
<dbReference type="OrthoDB" id="337525at2759"/>
<dbReference type="EMBL" id="LRBP01000017">
    <property type="protein sequence ID" value="OII72914.1"/>
    <property type="molecule type" value="Genomic_DNA"/>
</dbReference>
<accession>A0A1J4MF81</accession>
<gene>
    <name evidence="1" type="ORF">cubi_02145</name>
</gene>
<sequence>MPIQSNEVEQDAQQCNVYKELEEFEKKLAAARKRTRDADYLDRKLVISDSTEFERHFDNLSEAIARLLPYHTFYVDEIKSNRVLEDSNKILERKRRIKNIEDSIMSISTNSPSFIFNACRYGFVRFIHSSMLMELERNKKELAQLQALELTWRYPMENSPNFPNEKNIMNSSSILPGSTLSNSNHLGASHFDHSNELLYRNVMPKNRFNNSVPNMVGNYSMNKHYLDTSDILGYEKEKDILPNNIPSNNHISHNSNLESIHLPKMNSSANKSMELYSLPSDMLKSERFSNINNN</sequence>
<reference evidence="1 2" key="1">
    <citation type="submission" date="2016-10" db="EMBL/GenBank/DDBJ databases">
        <title>Reductive evolution of mitochondrial metabolism and differential evolution of invasion-related proteins in Cryptosporidium.</title>
        <authorList>
            <person name="Liu S."/>
            <person name="Roellig D.M."/>
            <person name="Guo Y."/>
            <person name="Li N."/>
            <person name="Frace M.A."/>
            <person name="Tang K."/>
            <person name="Zhang L."/>
            <person name="Feng Y."/>
            <person name="Xiao L."/>
        </authorList>
    </citation>
    <scope>NUCLEOTIDE SEQUENCE [LARGE SCALE GENOMIC DNA]</scope>
    <source>
        <strain evidence="1">39726</strain>
    </source>
</reference>
<proteinExistence type="predicted"/>
<dbReference type="RefSeq" id="XP_028874278.1">
    <property type="nucleotide sequence ID" value="XM_029019157.1"/>
</dbReference>
<dbReference type="AlphaFoldDB" id="A0A1J4MF81"/>
<keyword evidence="2" id="KW-1185">Reference proteome</keyword>
<organism evidence="1 2">
    <name type="scientific">Cryptosporidium ubiquitum</name>
    <dbReference type="NCBI Taxonomy" id="857276"/>
    <lineage>
        <taxon>Eukaryota</taxon>
        <taxon>Sar</taxon>
        <taxon>Alveolata</taxon>
        <taxon>Apicomplexa</taxon>
        <taxon>Conoidasida</taxon>
        <taxon>Coccidia</taxon>
        <taxon>Eucoccidiorida</taxon>
        <taxon>Eimeriorina</taxon>
        <taxon>Cryptosporidiidae</taxon>
        <taxon>Cryptosporidium</taxon>
    </lineage>
</organism>
<dbReference type="Proteomes" id="UP000186176">
    <property type="component" value="Unassembled WGS sequence"/>
</dbReference>
<dbReference type="GeneID" id="39978936"/>
<protein>
    <recommendedName>
        <fullName evidence="3">GLTSCR protein conserved domain-containing protein</fullName>
    </recommendedName>
</protein>
<evidence type="ECO:0000313" key="2">
    <source>
        <dbReference type="Proteomes" id="UP000186176"/>
    </source>
</evidence>
<evidence type="ECO:0000313" key="1">
    <source>
        <dbReference type="EMBL" id="OII72914.1"/>
    </source>
</evidence>
<evidence type="ECO:0008006" key="3">
    <source>
        <dbReference type="Google" id="ProtNLM"/>
    </source>
</evidence>